<evidence type="ECO:0000313" key="1">
    <source>
        <dbReference type="EMBL" id="SET93047.1"/>
    </source>
</evidence>
<dbReference type="STRING" id="237682.SAMN05421676_11150"/>
<name>A0A1I0I9F8_9BACI</name>
<keyword evidence="2" id="KW-1185">Reference proteome</keyword>
<organism evidence="1 2">
    <name type="scientific">Salinibacillus kushneri</name>
    <dbReference type="NCBI Taxonomy" id="237682"/>
    <lineage>
        <taxon>Bacteria</taxon>
        <taxon>Bacillati</taxon>
        <taxon>Bacillota</taxon>
        <taxon>Bacilli</taxon>
        <taxon>Bacillales</taxon>
        <taxon>Bacillaceae</taxon>
        <taxon>Salinibacillus</taxon>
    </lineage>
</organism>
<accession>A0A1I0I9F8</accession>
<dbReference type="InterPro" id="IPR025573">
    <property type="entry name" value="YwpF"/>
</dbReference>
<dbReference type="AlphaFoldDB" id="A0A1I0I9F8"/>
<protein>
    <submittedName>
        <fullName evidence="1">YwpF-like protein</fullName>
    </submittedName>
</protein>
<proteinExistence type="predicted"/>
<dbReference type="RefSeq" id="WP_093136874.1">
    <property type="nucleotide sequence ID" value="NZ_FOHJ01000011.1"/>
</dbReference>
<dbReference type="Pfam" id="PF14183">
    <property type="entry name" value="YwpF"/>
    <property type="match status" value="1"/>
</dbReference>
<dbReference type="OrthoDB" id="2427395at2"/>
<dbReference type="EMBL" id="FOHJ01000011">
    <property type="protein sequence ID" value="SET93047.1"/>
    <property type="molecule type" value="Genomic_DNA"/>
</dbReference>
<sequence length="139" mass="16334">MKTFKLISLDVLEKRGDELTNKPIDLKDGLIINREDEQNHWLVEAYMNDSYKPFFQQMMDEKREYVLQVKISKESNEPATIMVKMVGINKIGESMNVLFKGTLLNRKQEKVEEMLQGLIQEGFQGAELLEKFKERSKQF</sequence>
<reference evidence="2" key="1">
    <citation type="submission" date="2016-10" db="EMBL/GenBank/DDBJ databases">
        <authorList>
            <person name="Varghese N."/>
            <person name="Submissions S."/>
        </authorList>
    </citation>
    <scope>NUCLEOTIDE SEQUENCE [LARGE SCALE GENOMIC DNA]</scope>
    <source>
        <strain evidence="2">CGMCC 1.3566</strain>
    </source>
</reference>
<dbReference type="Proteomes" id="UP000199095">
    <property type="component" value="Unassembled WGS sequence"/>
</dbReference>
<evidence type="ECO:0000313" key="2">
    <source>
        <dbReference type="Proteomes" id="UP000199095"/>
    </source>
</evidence>
<gene>
    <name evidence="1" type="ORF">SAMN05421676_11150</name>
</gene>